<feature type="compositionally biased region" description="Basic and acidic residues" evidence="1">
    <location>
        <begin position="14"/>
        <end position="25"/>
    </location>
</feature>
<sequence>MPLLPEEGFSGGSRDVDRSTWEGRESGGGVYTNHQGGTAVGGDEGLVYALVELNDSVRPAPPRPSLSRPVSPLLPHQYTLETRYDKVMEVAAAEQYWRNLASCKEKEPRSDESMFSAPS</sequence>
<organism evidence="2 3">
    <name type="scientific">Portunus trituberculatus</name>
    <name type="common">Swimming crab</name>
    <name type="synonym">Neptunus trituberculatus</name>
    <dbReference type="NCBI Taxonomy" id="210409"/>
    <lineage>
        <taxon>Eukaryota</taxon>
        <taxon>Metazoa</taxon>
        <taxon>Ecdysozoa</taxon>
        <taxon>Arthropoda</taxon>
        <taxon>Crustacea</taxon>
        <taxon>Multicrustacea</taxon>
        <taxon>Malacostraca</taxon>
        <taxon>Eumalacostraca</taxon>
        <taxon>Eucarida</taxon>
        <taxon>Decapoda</taxon>
        <taxon>Pleocyemata</taxon>
        <taxon>Brachyura</taxon>
        <taxon>Eubrachyura</taxon>
        <taxon>Portunoidea</taxon>
        <taxon>Portunidae</taxon>
        <taxon>Portuninae</taxon>
        <taxon>Portunus</taxon>
    </lineage>
</organism>
<accession>A0A5B7H985</accession>
<gene>
    <name evidence="2" type="ORF">E2C01_059498</name>
</gene>
<dbReference type="AlphaFoldDB" id="A0A5B7H985"/>
<evidence type="ECO:0000313" key="3">
    <source>
        <dbReference type="Proteomes" id="UP000324222"/>
    </source>
</evidence>
<feature type="region of interest" description="Disordered" evidence="1">
    <location>
        <begin position="1"/>
        <end position="39"/>
    </location>
</feature>
<evidence type="ECO:0000256" key="1">
    <source>
        <dbReference type="SAM" id="MobiDB-lite"/>
    </source>
</evidence>
<reference evidence="2 3" key="1">
    <citation type="submission" date="2019-05" db="EMBL/GenBank/DDBJ databases">
        <title>Another draft genome of Portunus trituberculatus and its Hox gene families provides insights of decapod evolution.</title>
        <authorList>
            <person name="Jeong J.-H."/>
            <person name="Song I."/>
            <person name="Kim S."/>
            <person name="Choi T."/>
            <person name="Kim D."/>
            <person name="Ryu S."/>
            <person name="Kim W."/>
        </authorList>
    </citation>
    <scope>NUCLEOTIDE SEQUENCE [LARGE SCALE GENOMIC DNA]</scope>
    <source>
        <tissue evidence="2">Muscle</tissue>
    </source>
</reference>
<dbReference type="EMBL" id="VSRR010023271">
    <property type="protein sequence ID" value="MPC65364.1"/>
    <property type="molecule type" value="Genomic_DNA"/>
</dbReference>
<protein>
    <submittedName>
        <fullName evidence="2">Uncharacterized protein</fullName>
    </submittedName>
</protein>
<dbReference type="Proteomes" id="UP000324222">
    <property type="component" value="Unassembled WGS sequence"/>
</dbReference>
<proteinExistence type="predicted"/>
<name>A0A5B7H985_PORTR</name>
<keyword evidence="3" id="KW-1185">Reference proteome</keyword>
<comment type="caution">
    <text evidence="2">The sequence shown here is derived from an EMBL/GenBank/DDBJ whole genome shotgun (WGS) entry which is preliminary data.</text>
</comment>
<evidence type="ECO:0000313" key="2">
    <source>
        <dbReference type="EMBL" id="MPC65364.1"/>
    </source>
</evidence>